<feature type="region of interest" description="Disordered" evidence="1">
    <location>
        <begin position="97"/>
        <end position="133"/>
    </location>
</feature>
<reference evidence="2 3" key="1">
    <citation type="journal article" date="2016" name="Mol. Biol. Evol.">
        <title>Comparative Genomics of Early-Diverging Mushroom-Forming Fungi Provides Insights into the Origins of Lignocellulose Decay Capabilities.</title>
        <authorList>
            <person name="Nagy L.G."/>
            <person name="Riley R."/>
            <person name="Tritt A."/>
            <person name="Adam C."/>
            <person name="Daum C."/>
            <person name="Floudas D."/>
            <person name="Sun H."/>
            <person name="Yadav J.S."/>
            <person name="Pangilinan J."/>
            <person name="Larsson K.H."/>
            <person name="Matsuura K."/>
            <person name="Barry K."/>
            <person name="Labutti K."/>
            <person name="Kuo R."/>
            <person name="Ohm R.A."/>
            <person name="Bhattacharya S.S."/>
            <person name="Shirouzu T."/>
            <person name="Yoshinaga Y."/>
            <person name="Martin F.M."/>
            <person name="Grigoriev I.V."/>
            <person name="Hibbett D.S."/>
        </authorList>
    </citation>
    <scope>NUCLEOTIDE SEQUENCE [LARGE SCALE GENOMIC DNA]</scope>
    <source>
        <strain evidence="2 3">CBS 109695</strain>
    </source>
</reference>
<evidence type="ECO:0000256" key="1">
    <source>
        <dbReference type="SAM" id="MobiDB-lite"/>
    </source>
</evidence>
<feature type="compositionally biased region" description="Polar residues" evidence="1">
    <location>
        <begin position="99"/>
        <end position="112"/>
    </location>
</feature>
<sequence length="176" mass="19692">MSELAVERNDAKRATRHKRPNPVVPQRSCPLADNNNNNNTDFDNIGKATEWDGLLDKELRRALYARSVRARLSSLMLRSEDDVLVLRHGYANTAGMPVCSQTHSPSQRTHAQPTPALPPLSRPVQDPYGDPAYSRDHRFFAPARSPLHLLSPPTFQNIAKLRCTTLPPALLERVPS</sequence>
<protein>
    <submittedName>
        <fullName evidence="2">Uncharacterized protein</fullName>
    </submittedName>
</protein>
<dbReference type="AlphaFoldDB" id="A0A166GXA9"/>
<accession>A0A166GXA9</accession>
<proteinExistence type="predicted"/>
<feature type="compositionally biased region" description="Basic and acidic residues" evidence="1">
    <location>
        <begin position="1"/>
        <end position="13"/>
    </location>
</feature>
<evidence type="ECO:0000313" key="3">
    <source>
        <dbReference type="Proteomes" id="UP000076532"/>
    </source>
</evidence>
<dbReference type="Proteomes" id="UP000076532">
    <property type="component" value="Unassembled WGS sequence"/>
</dbReference>
<gene>
    <name evidence="2" type="ORF">FIBSPDRAFT_956428</name>
</gene>
<dbReference type="EMBL" id="KV417574">
    <property type="protein sequence ID" value="KZP18257.1"/>
    <property type="molecule type" value="Genomic_DNA"/>
</dbReference>
<name>A0A166GXA9_9AGAM</name>
<organism evidence="2 3">
    <name type="scientific">Athelia psychrophila</name>
    <dbReference type="NCBI Taxonomy" id="1759441"/>
    <lineage>
        <taxon>Eukaryota</taxon>
        <taxon>Fungi</taxon>
        <taxon>Dikarya</taxon>
        <taxon>Basidiomycota</taxon>
        <taxon>Agaricomycotina</taxon>
        <taxon>Agaricomycetes</taxon>
        <taxon>Agaricomycetidae</taxon>
        <taxon>Atheliales</taxon>
        <taxon>Atheliaceae</taxon>
        <taxon>Athelia</taxon>
    </lineage>
</organism>
<feature type="region of interest" description="Disordered" evidence="1">
    <location>
        <begin position="1"/>
        <end position="41"/>
    </location>
</feature>
<evidence type="ECO:0000313" key="2">
    <source>
        <dbReference type="EMBL" id="KZP18257.1"/>
    </source>
</evidence>
<keyword evidence="3" id="KW-1185">Reference proteome</keyword>